<evidence type="ECO:0000259" key="2">
    <source>
        <dbReference type="Pfam" id="PF00350"/>
    </source>
</evidence>
<reference evidence="5" key="4">
    <citation type="journal article" date="2015" name="G3 (Bethesda)">
        <title>Genome sequences of three phytopathogenic species of the Magnaporthaceae family of fungi.</title>
        <authorList>
            <person name="Okagaki L.H."/>
            <person name="Nunes C.C."/>
            <person name="Sailsbery J."/>
            <person name="Clay B."/>
            <person name="Brown D."/>
            <person name="John T."/>
            <person name="Oh Y."/>
            <person name="Young N."/>
            <person name="Fitzgerald M."/>
            <person name="Haas B.J."/>
            <person name="Zeng Q."/>
            <person name="Young S."/>
            <person name="Adiconis X."/>
            <person name="Fan L."/>
            <person name="Levin J.Z."/>
            <person name="Mitchell T.K."/>
            <person name="Okubara P.A."/>
            <person name="Farman M.L."/>
            <person name="Kohn L.M."/>
            <person name="Birren B."/>
            <person name="Ma L.-J."/>
            <person name="Dean R.A."/>
        </authorList>
    </citation>
    <scope>NUCLEOTIDE SEQUENCE</scope>
    <source>
        <strain evidence="5">R3-111a-1</strain>
    </source>
</reference>
<dbReference type="GO" id="GO:0048312">
    <property type="term" value="P:intracellular distribution of mitochondria"/>
    <property type="evidence" value="ECO:0007669"/>
    <property type="project" value="TreeGrafter"/>
</dbReference>
<dbReference type="HOGENOM" id="CLU_008964_7_2_1"/>
<evidence type="ECO:0000313" key="4">
    <source>
        <dbReference type="EMBL" id="EJT79127.1"/>
    </source>
</evidence>
<dbReference type="Pfam" id="PF00350">
    <property type="entry name" value="Dynamin_N"/>
    <property type="match status" value="1"/>
</dbReference>
<feature type="compositionally biased region" description="Polar residues" evidence="1">
    <location>
        <begin position="128"/>
        <end position="138"/>
    </location>
</feature>
<dbReference type="GO" id="GO:0016559">
    <property type="term" value="P:peroxisome fission"/>
    <property type="evidence" value="ECO:0007669"/>
    <property type="project" value="TreeGrafter"/>
</dbReference>
<dbReference type="InterPro" id="IPR022812">
    <property type="entry name" value="Dynamin"/>
</dbReference>
<protein>
    <submittedName>
        <fullName evidence="4 5">Uncharacterized protein</fullName>
    </submittedName>
</protein>
<dbReference type="STRING" id="644352.J3NSG4"/>
<reference evidence="5" key="5">
    <citation type="submission" date="2018-04" db="UniProtKB">
        <authorList>
            <consortium name="EnsemblFungi"/>
        </authorList>
    </citation>
    <scope>IDENTIFICATION</scope>
    <source>
        <strain evidence="5">R3-111a-1</strain>
    </source>
</reference>
<gene>
    <name evidence="5" type="primary">20344674</name>
    <name evidence="4" type="ORF">GGTG_04216</name>
</gene>
<dbReference type="EnsemblFungi" id="EJT79127">
    <property type="protein sequence ID" value="EJT79127"/>
    <property type="gene ID" value="GGTG_04216"/>
</dbReference>
<feature type="region of interest" description="Disordered" evidence="1">
    <location>
        <begin position="91"/>
        <end position="208"/>
    </location>
</feature>
<dbReference type="SUPFAM" id="SSF52540">
    <property type="entry name" value="P-loop containing nucleoside triphosphate hydrolases"/>
    <property type="match status" value="1"/>
</dbReference>
<feature type="compositionally biased region" description="Polar residues" evidence="1">
    <location>
        <begin position="187"/>
        <end position="203"/>
    </location>
</feature>
<keyword evidence="6" id="KW-1185">Reference proteome</keyword>
<dbReference type="RefSeq" id="XP_009220272.1">
    <property type="nucleotide sequence ID" value="XM_009222008.1"/>
</dbReference>
<feature type="domain" description="Dynamin N-terminal" evidence="2">
    <location>
        <begin position="35"/>
        <end position="98"/>
    </location>
</feature>
<dbReference type="VEuPathDB" id="FungiDB:GGTG_04216"/>
<dbReference type="GO" id="GO:0000266">
    <property type="term" value="P:mitochondrial fission"/>
    <property type="evidence" value="ECO:0007669"/>
    <property type="project" value="TreeGrafter"/>
</dbReference>
<organism evidence="4">
    <name type="scientific">Gaeumannomyces tritici (strain R3-111a-1)</name>
    <name type="common">Wheat and barley take-all root rot fungus</name>
    <name type="synonym">Gaeumannomyces graminis var. tritici</name>
    <dbReference type="NCBI Taxonomy" id="644352"/>
    <lineage>
        <taxon>Eukaryota</taxon>
        <taxon>Fungi</taxon>
        <taxon>Dikarya</taxon>
        <taxon>Ascomycota</taxon>
        <taxon>Pezizomycotina</taxon>
        <taxon>Sordariomycetes</taxon>
        <taxon>Sordariomycetidae</taxon>
        <taxon>Magnaporthales</taxon>
        <taxon>Magnaporthaceae</taxon>
        <taxon>Gaeumannomyces</taxon>
    </lineage>
</organism>
<dbReference type="OrthoDB" id="415706at2759"/>
<dbReference type="eggNOG" id="KOG0446">
    <property type="taxonomic scope" value="Eukaryota"/>
</dbReference>
<dbReference type="Pfam" id="PF01031">
    <property type="entry name" value="Dynamin_M"/>
    <property type="match status" value="1"/>
</dbReference>
<dbReference type="Proteomes" id="UP000006039">
    <property type="component" value="Unassembled WGS sequence"/>
</dbReference>
<dbReference type="AlphaFoldDB" id="J3NSG4"/>
<name>J3NSG4_GAET3</name>
<reference evidence="6" key="1">
    <citation type="submission" date="2010-07" db="EMBL/GenBank/DDBJ databases">
        <title>The genome sequence of Gaeumannomyces graminis var. tritici strain R3-111a-1.</title>
        <authorList>
            <consortium name="The Broad Institute Genome Sequencing Platform"/>
            <person name="Ma L.-J."/>
            <person name="Dead R."/>
            <person name="Young S."/>
            <person name="Zeng Q."/>
            <person name="Koehrsen M."/>
            <person name="Alvarado L."/>
            <person name="Berlin A."/>
            <person name="Chapman S.B."/>
            <person name="Chen Z."/>
            <person name="Freedman E."/>
            <person name="Gellesch M."/>
            <person name="Goldberg J."/>
            <person name="Griggs A."/>
            <person name="Gujja S."/>
            <person name="Heilman E.R."/>
            <person name="Heiman D."/>
            <person name="Hepburn T."/>
            <person name="Howarth C."/>
            <person name="Jen D."/>
            <person name="Larson L."/>
            <person name="Mehta T."/>
            <person name="Neiman D."/>
            <person name="Pearson M."/>
            <person name="Roberts A."/>
            <person name="Saif S."/>
            <person name="Shea T."/>
            <person name="Shenoy N."/>
            <person name="Sisk P."/>
            <person name="Stolte C."/>
            <person name="Sykes S."/>
            <person name="Walk T."/>
            <person name="White J."/>
            <person name="Yandava C."/>
            <person name="Haas B."/>
            <person name="Nusbaum C."/>
            <person name="Birren B."/>
        </authorList>
    </citation>
    <scope>NUCLEOTIDE SEQUENCE [LARGE SCALE GENOMIC DNA]</scope>
    <source>
        <strain evidence="6">R3-111a-1</strain>
    </source>
</reference>
<sequence>MDQFNSAEARALLDTIYTIRELQADGTAGLSLPRIVVVGDRSAGKSSVLEAISRVRFGPVESGHSTRFATELVLRKAAHSKVSVRIRWADEFSPGSKPQPNQDRTRFDKDSLPKIISQAEEIMRGPTFTPSRLSTSRALPQRDRGPDARGEGDSGPAGRELYGAEKQHRLGCRVSQRAGEPDGTRARQATTRPESVPSTSLPSPTWPARAPRIKKNCLRLVNGYDKTYKLALGWHVLHNLPQQGQKTSADDRDAKKDAFFREGRWGSISPPRRGAEELRKKLSKVLLEHIRLGLPNVVSKIEESLRDREKRLERVGKSSRETTDEVRSYLLDIPDRFQRLGRDGIEGRYADSFFGDLYDGGRKIRAQLRNLNSAFGETLSGKGAKYSILSDAGGLFAARENGRLPEMLQPFLGLYSRFPDPEPIAEEELCRRLNLLASINGGMELPGAPNSGLVAQLFKEQAQPWRDIAALHLELVSNYTKSFVEQLIGHVIAGSSGSEPALADGGPATNRTVVAVLCGLVDPFFEAKAEVLRAKLDELLRPYTTGFNIPLELKPEMSGQYGIG</sequence>
<dbReference type="InterPro" id="IPR045063">
    <property type="entry name" value="Dynamin_N"/>
</dbReference>
<dbReference type="InterPro" id="IPR027417">
    <property type="entry name" value="P-loop_NTPase"/>
</dbReference>
<dbReference type="GeneID" id="20344674"/>
<dbReference type="GO" id="GO:0003924">
    <property type="term" value="F:GTPase activity"/>
    <property type="evidence" value="ECO:0007669"/>
    <property type="project" value="TreeGrafter"/>
</dbReference>
<dbReference type="GO" id="GO:0008017">
    <property type="term" value="F:microtubule binding"/>
    <property type="evidence" value="ECO:0007669"/>
    <property type="project" value="TreeGrafter"/>
</dbReference>
<reference evidence="4" key="2">
    <citation type="submission" date="2010-07" db="EMBL/GenBank/DDBJ databases">
        <authorList>
            <consortium name="The Broad Institute Genome Sequencing Platform"/>
            <consortium name="Broad Institute Genome Sequencing Center for Infectious Disease"/>
            <person name="Ma L.-J."/>
            <person name="Dead R."/>
            <person name="Young S."/>
            <person name="Zeng Q."/>
            <person name="Koehrsen M."/>
            <person name="Alvarado L."/>
            <person name="Berlin A."/>
            <person name="Chapman S.B."/>
            <person name="Chen Z."/>
            <person name="Freedman E."/>
            <person name="Gellesch M."/>
            <person name="Goldberg J."/>
            <person name="Griggs A."/>
            <person name="Gujja S."/>
            <person name="Heilman E.R."/>
            <person name="Heiman D."/>
            <person name="Hepburn T."/>
            <person name="Howarth C."/>
            <person name="Jen D."/>
            <person name="Larson L."/>
            <person name="Mehta T."/>
            <person name="Neiman D."/>
            <person name="Pearson M."/>
            <person name="Roberts A."/>
            <person name="Saif S."/>
            <person name="Shea T."/>
            <person name="Shenoy N."/>
            <person name="Sisk P."/>
            <person name="Stolte C."/>
            <person name="Sykes S."/>
            <person name="Walk T."/>
            <person name="White J."/>
            <person name="Yandava C."/>
            <person name="Haas B."/>
            <person name="Nusbaum C."/>
            <person name="Birren B."/>
        </authorList>
    </citation>
    <scope>NUCLEOTIDE SEQUENCE</scope>
    <source>
        <strain evidence="4">R3-111a-1</strain>
    </source>
</reference>
<dbReference type="PANTHER" id="PTHR11566">
    <property type="entry name" value="DYNAMIN"/>
    <property type="match status" value="1"/>
</dbReference>
<dbReference type="EMBL" id="GL385396">
    <property type="protein sequence ID" value="EJT79127.1"/>
    <property type="molecule type" value="Genomic_DNA"/>
</dbReference>
<dbReference type="InterPro" id="IPR000375">
    <property type="entry name" value="Dynamin_stalk"/>
</dbReference>
<evidence type="ECO:0000313" key="6">
    <source>
        <dbReference type="Proteomes" id="UP000006039"/>
    </source>
</evidence>
<reference evidence="4" key="3">
    <citation type="submission" date="2010-09" db="EMBL/GenBank/DDBJ databases">
        <title>Annotation of Gaeumannomyces graminis var. tritici R3-111a-1.</title>
        <authorList>
            <consortium name="The Broad Institute Genome Sequencing Platform"/>
            <person name="Ma L.-J."/>
            <person name="Dead R."/>
            <person name="Young S.K."/>
            <person name="Zeng Q."/>
            <person name="Gargeya S."/>
            <person name="Fitzgerald M."/>
            <person name="Haas B."/>
            <person name="Abouelleil A."/>
            <person name="Alvarado L."/>
            <person name="Arachchi H.M."/>
            <person name="Berlin A."/>
            <person name="Brown A."/>
            <person name="Chapman S.B."/>
            <person name="Chen Z."/>
            <person name="Dunbar C."/>
            <person name="Freedman E."/>
            <person name="Gearin G."/>
            <person name="Gellesch M."/>
            <person name="Goldberg J."/>
            <person name="Griggs A."/>
            <person name="Gujja S."/>
            <person name="Heiman D."/>
            <person name="Howarth C."/>
            <person name="Larson L."/>
            <person name="Lui A."/>
            <person name="MacDonald P.J.P."/>
            <person name="Mehta T."/>
            <person name="Montmayeur A."/>
            <person name="Murphy C."/>
            <person name="Neiman D."/>
            <person name="Pearson M."/>
            <person name="Priest M."/>
            <person name="Roberts A."/>
            <person name="Saif S."/>
            <person name="Shea T."/>
            <person name="Shenoy N."/>
            <person name="Sisk P."/>
            <person name="Stolte C."/>
            <person name="Sykes S."/>
            <person name="Yandava C."/>
            <person name="Wortman J."/>
            <person name="Nusbaum C."/>
            <person name="Birren B."/>
        </authorList>
    </citation>
    <scope>NUCLEOTIDE SEQUENCE</scope>
    <source>
        <strain evidence="4">R3-111a-1</strain>
    </source>
</reference>
<feature type="compositionally biased region" description="Basic and acidic residues" evidence="1">
    <location>
        <begin position="103"/>
        <end position="112"/>
    </location>
</feature>
<proteinExistence type="predicted"/>
<dbReference type="PRINTS" id="PR00195">
    <property type="entry name" value="DYNAMIN"/>
</dbReference>
<evidence type="ECO:0000313" key="5">
    <source>
        <dbReference type="EnsemblFungi" id="EJT79127"/>
    </source>
</evidence>
<dbReference type="Gene3D" id="3.40.50.300">
    <property type="entry name" value="P-loop containing nucleotide triphosphate hydrolases"/>
    <property type="match status" value="2"/>
</dbReference>
<feature type="domain" description="Dynamin stalk" evidence="3">
    <location>
        <begin position="226"/>
        <end position="374"/>
    </location>
</feature>
<dbReference type="GO" id="GO:0005874">
    <property type="term" value="C:microtubule"/>
    <property type="evidence" value="ECO:0007669"/>
    <property type="project" value="TreeGrafter"/>
</dbReference>
<evidence type="ECO:0000256" key="1">
    <source>
        <dbReference type="SAM" id="MobiDB-lite"/>
    </source>
</evidence>
<accession>J3NSG4</accession>
<dbReference type="PANTHER" id="PTHR11566:SF149">
    <property type="entry name" value="GTPASE, PUTATIVE (AFU_ORTHOLOGUE AFUA_6G11890)-RELATED"/>
    <property type="match status" value="1"/>
</dbReference>
<dbReference type="GO" id="GO:0005739">
    <property type="term" value="C:mitochondrion"/>
    <property type="evidence" value="ECO:0007669"/>
    <property type="project" value="TreeGrafter"/>
</dbReference>
<dbReference type="GO" id="GO:0006897">
    <property type="term" value="P:endocytosis"/>
    <property type="evidence" value="ECO:0007669"/>
    <property type="project" value="TreeGrafter"/>
</dbReference>
<feature type="compositionally biased region" description="Basic and acidic residues" evidence="1">
    <location>
        <begin position="140"/>
        <end position="152"/>
    </location>
</feature>
<dbReference type="GO" id="GO:0016020">
    <property type="term" value="C:membrane"/>
    <property type="evidence" value="ECO:0007669"/>
    <property type="project" value="TreeGrafter"/>
</dbReference>
<evidence type="ECO:0000259" key="3">
    <source>
        <dbReference type="Pfam" id="PF01031"/>
    </source>
</evidence>